<name>A0AAD5KAC7_9FUNG</name>
<reference evidence="1" key="2">
    <citation type="submission" date="2023-02" db="EMBL/GenBank/DDBJ databases">
        <authorList>
            <consortium name="DOE Joint Genome Institute"/>
            <person name="Mondo S.J."/>
            <person name="Chang Y."/>
            <person name="Wang Y."/>
            <person name="Ahrendt S."/>
            <person name="Andreopoulos W."/>
            <person name="Barry K."/>
            <person name="Beard J."/>
            <person name="Benny G.L."/>
            <person name="Blankenship S."/>
            <person name="Bonito G."/>
            <person name="Cuomo C."/>
            <person name="Desiro A."/>
            <person name="Gervers K.A."/>
            <person name="Hundley H."/>
            <person name="Kuo A."/>
            <person name="LaButti K."/>
            <person name="Lang B.F."/>
            <person name="Lipzen A."/>
            <person name="O'Donnell K."/>
            <person name="Pangilinan J."/>
            <person name="Reynolds N."/>
            <person name="Sandor L."/>
            <person name="Smith M.W."/>
            <person name="Tsang A."/>
            <person name="Grigoriev I.V."/>
            <person name="Stajich J.E."/>
            <person name="Spatafora J.W."/>
        </authorList>
    </citation>
    <scope>NUCLEOTIDE SEQUENCE</scope>
    <source>
        <strain evidence="1">RSA 2281</strain>
    </source>
</reference>
<evidence type="ECO:0000313" key="1">
    <source>
        <dbReference type="EMBL" id="KAI9264141.1"/>
    </source>
</evidence>
<keyword evidence="2" id="KW-1185">Reference proteome</keyword>
<comment type="caution">
    <text evidence="1">The sequence shown here is derived from an EMBL/GenBank/DDBJ whole genome shotgun (WGS) entry which is preliminary data.</text>
</comment>
<protein>
    <submittedName>
        <fullName evidence="1">Uncharacterized protein</fullName>
    </submittedName>
</protein>
<organism evidence="1 2">
    <name type="scientific">Phascolomyces articulosus</name>
    <dbReference type="NCBI Taxonomy" id="60185"/>
    <lineage>
        <taxon>Eukaryota</taxon>
        <taxon>Fungi</taxon>
        <taxon>Fungi incertae sedis</taxon>
        <taxon>Mucoromycota</taxon>
        <taxon>Mucoromycotina</taxon>
        <taxon>Mucoromycetes</taxon>
        <taxon>Mucorales</taxon>
        <taxon>Lichtheimiaceae</taxon>
        <taxon>Phascolomyces</taxon>
    </lineage>
</organism>
<dbReference type="Proteomes" id="UP001209540">
    <property type="component" value="Unassembled WGS sequence"/>
</dbReference>
<sequence length="74" mass="9322">MYYDLHILLFLLSHEKTNSNAYNFFVSFSHYLYEMFIYVTYVYIIIPNNNLIVLYNLVDDYLYIYFFSYFHYQF</sequence>
<dbReference type="EMBL" id="JAIXMP010000012">
    <property type="protein sequence ID" value="KAI9264141.1"/>
    <property type="molecule type" value="Genomic_DNA"/>
</dbReference>
<proteinExistence type="predicted"/>
<evidence type="ECO:0000313" key="2">
    <source>
        <dbReference type="Proteomes" id="UP001209540"/>
    </source>
</evidence>
<gene>
    <name evidence="1" type="ORF">BDA99DRAFT_508514</name>
</gene>
<dbReference type="AlphaFoldDB" id="A0AAD5KAC7"/>
<accession>A0AAD5KAC7</accession>
<reference evidence="1" key="1">
    <citation type="journal article" date="2022" name="IScience">
        <title>Evolution of zygomycete secretomes and the origins of terrestrial fungal ecologies.</title>
        <authorList>
            <person name="Chang Y."/>
            <person name="Wang Y."/>
            <person name="Mondo S."/>
            <person name="Ahrendt S."/>
            <person name="Andreopoulos W."/>
            <person name="Barry K."/>
            <person name="Beard J."/>
            <person name="Benny G.L."/>
            <person name="Blankenship S."/>
            <person name="Bonito G."/>
            <person name="Cuomo C."/>
            <person name="Desiro A."/>
            <person name="Gervers K.A."/>
            <person name="Hundley H."/>
            <person name="Kuo A."/>
            <person name="LaButti K."/>
            <person name="Lang B.F."/>
            <person name="Lipzen A."/>
            <person name="O'Donnell K."/>
            <person name="Pangilinan J."/>
            <person name="Reynolds N."/>
            <person name="Sandor L."/>
            <person name="Smith M.E."/>
            <person name="Tsang A."/>
            <person name="Grigoriev I.V."/>
            <person name="Stajich J.E."/>
            <person name="Spatafora J.W."/>
        </authorList>
    </citation>
    <scope>NUCLEOTIDE SEQUENCE</scope>
    <source>
        <strain evidence="1">RSA 2281</strain>
    </source>
</reference>